<name>A0A847HE52_9CORY</name>
<accession>A0A847HE52</accession>
<keyword evidence="1" id="KW-0472">Membrane</keyword>
<proteinExistence type="predicted"/>
<dbReference type="AlphaFoldDB" id="A0A847HE52"/>
<dbReference type="Proteomes" id="UP000523614">
    <property type="component" value="Unassembled WGS sequence"/>
</dbReference>
<evidence type="ECO:0000313" key="2">
    <source>
        <dbReference type="EMBL" id="NLF91638.1"/>
    </source>
</evidence>
<keyword evidence="1" id="KW-0812">Transmembrane</keyword>
<feature type="transmembrane region" description="Helical" evidence="1">
    <location>
        <begin position="307"/>
        <end position="328"/>
    </location>
</feature>
<organism evidence="2 3">
    <name type="scientific">Corynebacterium marinum</name>
    <dbReference type="NCBI Taxonomy" id="349751"/>
    <lineage>
        <taxon>Bacteria</taxon>
        <taxon>Bacillati</taxon>
        <taxon>Actinomycetota</taxon>
        <taxon>Actinomycetes</taxon>
        <taxon>Mycobacteriales</taxon>
        <taxon>Corynebacteriaceae</taxon>
        <taxon>Corynebacterium</taxon>
    </lineage>
</organism>
<evidence type="ECO:0000313" key="3">
    <source>
        <dbReference type="Proteomes" id="UP000523614"/>
    </source>
</evidence>
<feature type="transmembrane region" description="Helical" evidence="1">
    <location>
        <begin position="262"/>
        <end position="287"/>
    </location>
</feature>
<evidence type="ECO:0000256" key="1">
    <source>
        <dbReference type="SAM" id="Phobius"/>
    </source>
</evidence>
<gene>
    <name evidence="2" type="ORF">GX570_09895</name>
</gene>
<reference evidence="2 3" key="1">
    <citation type="journal article" date="2020" name="Biotechnol. Biofuels">
        <title>New insights from the biogas microbiome by comprehensive genome-resolved metagenomics of nearly 1600 species originating from multiple anaerobic digesters.</title>
        <authorList>
            <person name="Campanaro S."/>
            <person name="Treu L."/>
            <person name="Rodriguez-R L.M."/>
            <person name="Kovalovszki A."/>
            <person name="Ziels R.M."/>
            <person name="Maus I."/>
            <person name="Zhu X."/>
            <person name="Kougias P.G."/>
            <person name="Basile A."/>
            <person name="Luo G."/>
            <person name="Schluter A."/>
            <person name="Konstantinidis K.T."/>
            <person name="Angelidaki I."/>
        </authorList>
    </citation>
    <scope>NUCLEOTIDE SEQUENCE [LARGE SCALE GENOMIC DNA]</scope>
    <source>
        <strain evidence="2">AS06rmzACSIP_235</strain>
    </source>
</reference>
<feature type="transmembrane region" description="Helical" evidence="1">
    <location>
        <begin position="221"/>
        <end position="241"/>
    </location>
</feature>
<dbReference type="EMBL" id="JAAYYP010000354">
    <property type="protein sequence ID" value="NLF91638.1"/>
    <property type="molecule type" value="Genomic_DNA"/>
</dbReference>
<protein>
    <submittedName>
        <fullName evidence="2">Uncharacterized protein</fullName>
    </submittedName>
</protein>
<feature type="transmembrane region" description="Helical" evidence="1">
    <location>
        <begin position="187"/>
        <end position="209"/>
    </location>
</feature>
<comment type="caution">
    <text evidence="2">The sequence shown here is derived from an EMBL/GenBank/DDBJ whole genome shotgun (WGS) entry which is preliminary data.</text>
</comment>
<keyword evidence="1" id="KW-1133">Transmembrane helix</keyword>
<sequence length="364" mass="40191">MATIGILADDGQPSRDVTRIVEDLLDDPRYDNEDDGTRTLTGTWPGVGEVEVRVETVPMSPDGDVMLSDHARQILQTRGWDRFIYVTDLPLTAWERPVVSQRARADAAVLISLPALGAFGTTRRLRRELISLVEEDRPLTGARRGGPDLVEGEGSDDSAGVETRVLDHRGRTMRMVFGMIRGNQPGWLLPVLSSSLAAMVATGGFGVFYGSIWKLAEEMSWSRLLLISTFAVVSFTAWLIIHNRLWQRSHTQETRWRERIDNLATIGTIGMTGLILYLLVMAVLFVSSAVVIPVGYLEAELEREVGLPTYASIAALSASLGAMAGALGSNFDRDVEIRSATYNLREYERRLQSGYYAGKGRAED</sequence>